<proteinExistence type="inferred from homology"/>
<dbReference type="Pfam" id="PF00083">
    <property type="entry name" value="Sugar_tr"/>
    <property type="match status" value="2"/>
</dbReference>
<organism evidence="12 13">
    <name type="scientific">Mycena indigotica</name>
    <dbReference type="NCBI Taxonomy" id="2126181"/>
    <lineage>
        <taxon>Eukaryota</taxon>
        <taxon>Fungi</taxon>
        <taxon>Dikarya</taxon>
        <taxon>Basidiomycota</taxon>
        <taxon>Agaricomycotina</taxon>
        <taxon>Agaricomycetes</taxon>
        <taxon>Agaricomycetidae</taxon>
        <taxon>Agaricales</taxon>
        <taxon>Marasmiineae</taxon>
        <taxon>Mycenaceae</taxon>
        <taxon>Mycena</taxon>
    </lineage>
</organism>
<dbReference type="NCBIfam" id="TIGR00879">
    <property type="entry name" value="SP"/>
    <property type="match status" value="1"/>
</dbReference>
<accession>A0A8H6W7E2</accession>
<sequence>MQKRHRPWTQWPYQHRIYVMEPEVFRPASIVELHIQPHTAVIIGRSRVECAFRTVIRTAIFPSLPIPPPEMVKETAISSRAILLAVFIAFGGFLFGYDIGVISGCLIMPDFIDRFGEFRPDGTKFLSSSRQSIITSLLSAGTFVSVSHVTPSSLYKPLSSGALGQAFTSDSFGRRGSILIWSAIFTVGVAIQTGTVRSIAQLTVGRFIAGLGVGALSGMFQFAAPNYPTHCASTQQLSYRLFPTLYLSKHQNSYQSRLYNGETSPKAYRGTFLVLYQLQIIIGLFLSYVLDLATHSIPNSASWRVPVGLQLVWGLALLSGIFFLPESPRLLLGNGKKEQAQRVIADLNGVTIDDPIVAETVEELEYAIEQENAGGKATWAECFSTRNAMWKRTGNGMMIQFLQQLNGQNFYYYYGDTFFKSAGTQLSPYVIQTILGGVSVAGTIPALHLIESWGRRKLLLTGALLQAACAIIAGLVGHYTLAPTGTASELLTRRNKQGGDVLIAFAVLHVLCFSIFWGPTPWVYLGESFPLRVRPKAIALGSASNWIWNFLLGFFAPRIAEDIGPLILMIFFSMLVVAFIYVYLFIPETKSLSLEEVDELYRSGVKPWHSSSWQPHLLDGIRERDGKDVRASNEKAAVAEKEA</sequence>
<evidence type="ECO:0000256" key="2">
    <source>
        <dbReference type="ARBA" id="ARBA00010992"/>
    </source>
</evidence>
<evidence type="ECO:0000259" key="11">
    <source>
        <dbReference type="PROSITE" id="PS50850"/>
    </source>
</evidence>
<dbReference type="OrthoDB" id="2241241at2759"/>
<dbReference type="PROSITE" id="PS50850">
    <property type="entry name" value="MFS"/>
    <property type="match status" value="1"/>
</dbReference>
<dbReference type="GO" id="GO:0016020">
    <property type="term" value="C:membrane"/>
    <property type="evidence" value="ECO:0007669"/>
    <property type="project" value="UniProtKB-SubCell"/>
</dbReference>
<feature type="domain" description="Major facilitator superfamily (MFS) profile" evidence="11">
    <location>
        <begin position="84"/>
        <end position="590"/>
    </location>
</feature>
<dbReference type="GeneID" id="59344835"/>
<comment type="subcellular location">
    <subcellularLocation>
        <location evidence="1">Membrane</location>
        <topology evidence="1">Multi-pass membrane protein</topology>
    </subcellularLocation>
</comment>
<feature type="transmembrane region" description="Helical" evidence="10">
    <location>
        <begin position="501"/>
        <end position="525"/>
    </location>
</feature>
<dbReference type="AlphaFoldDB" id="A0A8H6W7E2"/>
<evidence type="ECO:0000256" key="5">
    <source>
        <dbReference type="ARBA" id="ARBA00022989"/>
    </source>
</evidence>
<evidence type="ECO:0000256" key="8">
    <source>
        <dbReference type="RuleBase" id="RU003346"/>
    </source>
</evidence>
<keyword evidence="13" id="KW-1185">Reference proteome</keyword>
<dbReference type="PANTHER" id="PTHR48022:SF91">
    <property type="entry name" value="MAJOR FACILITATOR SUPERFAMILY (MFS) PROFILE DOMAIN-CONTAINING PROTEIN-RELATED"/>
    <property type="match status" value="1"/>
</dbReference>
<keyword evidence="5 10" id="KW-1133">Transmembrane helix</keyword>
<protein>
    <submittedName>
        <fullName evidence="12">Hexose transporter 2</fullName>
    </submittedName>
</protein>
<dbReference type="GO" id="GO:0005351">
    <property type="term" value="F:carbohydrate:proton symporter activity"/>
    <property type="evidence" value="ECO:0007669"/>
    <property type="project" value="TreeGrafter"/>
</dbReference>
<dbReference type="PRINTS" id="PR00171">
    <property type="entry name" value="SUGRTRNSPORT"/>
</dbReference>
<keyword evidence="4 10" id="KW-0812">Transmembrane</keyword>
<evidence type="ECO:0000313" key="13">
    <source>
        <dbReference type="Proteomes" id="UP000636479"/>
    </source>
</evidence>
<dbReference type="InterPro" id="IPR003663">
    <property type="entry name" value="Sugar/inositol_transpt"/>
</dbReference>
<evidence type="ECO:0000313" key="12">
    <source>
        <dbReference type="EMBL" id="KAF7307592.1"/>
    </source>
</evidence>
<feature type="region of interest" description="Disordered" evidence="9">
    <location>
        <begin position="624"/>
        <end position="643"/>
    </location>
</feature>
<dbReference type="Proteomes" id="UP000636479">
    <property type="component" value="Unassembled WGS sequence"/>
</dbReference>
<evidence type="ECO:0000256" key="3">
    <source>
        <dbReference type="ARBA" id="ARBA00022448"/>
    </source>
</evidence>
<evidence type="ECO:0000256" key="9">
    <source>
        <dbReference type="SAM" id="MobiDB-lite"/>
    </source>
</evidence>
<feature type="transmembrane region" description="Helical" evidence="10">
    <location>
        <begin position="429"/>
        <end position="447"/>
    </location>
</feature>
<dbReference type="InterPro" id="IPR005828">
    <property type="entry name" value="MFS_sugar_transport-like"/>
</dbReference>
<keyword evidence="3 8" id="KW-0813">Transport</keyword>
<feature type="transmembrane region" description="Helical" evidence="10">
    <location>
        <begin position="178"/>
        <end position="200"/>
    </location>
</feature>
<comment type="caution">
    <text evidence="12">The sequence shown here is derived from an EMBL/GenBank/DDBJ whole genome shotgun (WGS) entry which is preliminary data.</text>
</comment>
<feature type="transmembrane region" description="Helical" evidence="10">
    <location>
        <begin position="537"/>
        <end position="557"/>
    </location>
</feature>
<dbReference type="InterPro" id="IPR020846">
    <property type="entry name" value="MFS_dom"/>
</dbReference>
<feature type="transmembrane region" description="Helical" evidence="10">
    <location>
        <begin position="459"/>
        <end position="481"/>
    </location>
</feature>
<keyword evidence="6 10" id="KW-0472">Membrane</keyword>
<dbReference type="PANTHER" id="PTHR48022">
    <property type="entry name" value="PLASTIDIC GLUCOSE TRANSPORTER 4"/>
    <property type="match status" value="1"/>
</dbReference>
<comment type="similarity">
    <text evidence="2 8">Belongs to the major facilitator superfamily. Sugar transporter (TC 2.A.1.1) family.</text>
</comment>
<dbReference type="RefSeq" id="XP_037222611.1">
    <property type="nucleotide sequence ID" value="XM_037362319.1"/>
</dbReference>
<feature type="transmembrane region" description="Helical" evidence="10">
    <location>
        <begin position="207"/>
        <end position="224"/>
    </location>
</feature>
<reference evidence="12" key="1">
    <citation type="submission" date="2020-05" db="EMBL/GenBank/DDBJ databases">
        <title>Mycena genomes resolve the evolution of fungal bioluminescence.</title>
        <authorList>
            <person name="Tsai I.J."/>
        </authorList>
    </citation>
    <scope>NUCLEOTIDE SEQUENCE</scope>
    <source>
        <strain evidence="12">171206Taipei</strain>
    </source>
</reference>
<evidence type="ECO:0000256" key="6">
    <source>
        <dbReference type="ARBA" id="ARBA00023136"/>
    </source>
</evidence>
<feature type="transmembrane region" description="Helical" evidence="10">
    <location>
        <begin position="81"/>
        <end position="109"/>
    </location>
</feature>
<dbReference type="Gene3D" id="1.20.1250.20">
    <property type="entry name" value="MFS general substrate transporter like domains"/>
    <property type="match status" value="1"/>
</dbReference>
<evidence type="ECO:0000256" key="1">
    <source>
        <dbReference type="ARBA" id="ARBA00004141"/>
    </source>
</evidence>
<evidence type="ECO:0000256" key="4">
    <source>
        <dbReference type="ARBA" id="ARBA00022692"/>
    </source>
</evidence>
<name>A0A8H6W7E2_9AGAR</name>
<dbReference type="EMBL" id="JACAZF010000004">
    <property type="protein sequence ID" value="KAF7307592.1"/>
    <property type="molecule type" value="Genomic_DNA"/>
</dbReference>
<dbReference type="InterPro" id="IPR050360">
    <property type="entry name" value="MFS_Sugar_Transporters"/>
</dbReference>
<feature type="transmembrane region" description="Helical" evidence="10">
    <location>
        <begin position="305"/>
        <end position="324"/>
    </location>
</feature>
<dbReference type="SUPFAM" id="SSF103473">
    <property type="entry name" value="MFS general substrate transporter"/>
    <property type="match status" value="2"/>
</dbReference>
<dbReference type="InterPro" id="IPR036259">
    <property type="entry name" value="MFS_trans_sf"/>
</dbReference>
<gene>
    <name evidence="12" type="ORF">MIND_00554200</name>
</gene>
<comment type="catalytic activity">
    <reaction evidence="7">
        <text>myo-inositol(out) + H(+)(out) = myo-inositol(in) + H(+)(in)</text>
        <dbReference type="Rhea" id="RHEA:60364"/>
        <dbReference type="ChEBI" id="CHEBI:15378"/>
        <dbReference type="ChEBI" id="CHEBI:17268"/>
    </reaction>
</comment>
<feature type="transmembrane region" description="Helical" evidence="10">
    <location>
        <begin position="563"/>
        <end position="586"/>
    </location>
</feature>
<evidence type="ECO:0000256" key="7">
    <source>
        <dbReference type="ARBA" id="ARBA00049119"/>
    </source>
</evidence>
<feature type="transmembrane region" description="Helical" evidence="10">
    <location>
        <begin position="274"/>
        <end position="293"/>
    </location>
</feature>
<evidence type="ECO:0000256" key="10">
    <source>
        <dbReference type="SAM" id="Phobius"/>
    </source>
</evidence>